<name>A0ACB5RD81_9CLOT</name>
<keyword evidence="2" id="KW-1185">Reference proteome</keyword>
<organism evidence="1 2">
    <name type="scientific">Inconstantimicrobium mannanitabidum</name>
    <dbReference type="NCBI Taxonomy" id="1604901"/>
    <lineage>
        <taxon>Bacteria</taxon>
        <taxon>Bacillati</taxon>
        <taxon>Bacillota</taxon>
        <taxon>Clostridia</taxon>
        <taxon>Eubacteriales</taxon>
        <taxon>Clostridiaceae</taxon>
        <taxon>Inconstantimicrobium</taxon>
    </lineage>
</organism>
<evidence type="ECO:0000313" key="2">
    <source>
        <dbReference type="Proteomes" id="UP001058074"/>
    </source>
</evidence>
<dbReference type="Proteomes" id="UP001058074">
    <property type="component" value="Unassembled WGS sequence"/>
</dbReference>
<proteinExistence type="predicted"/>
<protein>
    <submittedName>
        <fullName evidence="1">ABC transporter permease</fullName>
    </submittedName>
</protein>
<gene>
    <name evidence="1" type="ORF">rsdtw13_22610</name>
</gene>
<dbReference type="EMBL" id="BROD01000001">
    <property type="protein sequence ID" value="GKX67003.1"/>
    <property type="molecule type" value="Genomic_DNA"/>
</dbReference>
<sequence length="352" mass="37628">MVNIVKREDCTKVNAFTIKIIAIILALVTSSIIIIALGYNPLEVLVQIFQGAFGSANKIKRTLVDAIPLLGAAIGISYAFRMKFWNIGGNGQILMGGLGATLVALNCTGLNKILVLVLMFVVATLFGGLWGLIAGITKVKFNANETIVTLMLNYIAEKLIMYLQFGPLRDKSAQGFQKIASFSDAARLPSLFGVHIGWIIVLVLVIIYGVYIKKSKSGFEAMVIGEGENTAKYSGIKISKTVLKTIFISGAICGIVGFTQAAGVSHTLNVDLAANAGSTGIIIAWLANLSPVAMTIVSILFAGLVCGGNNIQIVFGIPNAVSLVIQALILFFVLGSQFFIDYRVIFKRKENA</sequence>
<accession>A0ACB5RD81</accession>
<comment type="caution">
    <text evidence="1">The sequence shown here is derived from an EMBL/GenBank/DDBJ whole genome shotgun (WGS) entry which is preliminary data.</text>
</comment>
<evidence type="ECO:0000313" key="1">
    <source>
        <dbReference type="EMBL" id="GKX67003.1"/>
    </source>
</evidence>
<reference evidence="1" key="1">
    <citation type="journal article" date="2025" name="Int. J. Syst. Evol. Microbiol.">
        <title>Inconstantimicrobium mannanitabidum sp. nov., a novel member of the family Clostridiaceae isolated from anoxic soil under the treatment of reductive soil disinfestation.</title>
        <authorList>
            <person name="Ueki A."/>
            <person name="Tonouchi A."/>
            <person name="Honma S."/>
            <person name="Kaku N."/>
            <person name="Ueki K."/>
        </authorList>
    </citation>
    <scope>NUCLEOTIDE SEQUENCE</scope>
    <source>
        <strain evidence="1">TW13</strain>
    </source>
</reference>